<feature type="compositionally biased region" description="Basic and acidic residues" evidence="1">
    <location>
        <begin position="110"/>
        <end position="121"/>
    </location>
</feature>
<accession>A0A1Q3DXP4</accession>
<sequence>MSSVFVNTQATAPSALYVPVHKRTASREGASSRDSLSSRSTTPTSEHDSSIETLSIPIYSIQDLLLLSNSLLATLSSEQHDHLKDHAPEILPSRRQRKTIEHQRHHKGHAPGEVHPKEDTRQPLSSVRNTQPTTVQRRTLRQGRVPERRRYGKRIVDELSWRVPRTRTISATGFPLPLAPTAVA</sequence>
<reference evidence="2 3" key="2">
    <citation type="submission" date="2017-02" db="EMBL/GenBank/DDBJ databases">
        <title>A genome survey and senescence transcriptome analysis in Lentinula edodes.</title>
        <authorList>
            <person name="Sakamoto Y."/>
            <person name="Nakade K."/>
            <person name="Sato S."/>
            <person name="Yoshida Y."/>
            <person name="Miyazaki K."/>
            <person name="Natsume S."/>
            <person name="Konno N."/>
        </authorList>
    </citation>
    <scope>NUCLEOTIDE SEQUENCE [LARGE SCALE GENOMIC DNA]</scope>
    <source>
        <strain evidence="2 3">NBRC 111202</strain>
    </source>
</reference>
<gene>
    <name evidence="2" type="ORF">LENED_001255</name>
</gene>
<dbReference type="Proteomes" id="UP000188533">
    <property type="component" value="Unassembled WGS sequence"/>
</dbReference>
<dbReference type="AlphaFoldDB" id="A0A1Q3DXP4"/>
<comment type="caution">
    <text evidence="2">The sequence shown here is derived from an EMBL/GenBank/DDBJ whole genome shotgun (WGS) entry which is preliminary data.</text>
</comment>
<proteinExistence type="predicted"/>
<dbReference type="EMBL" id="BDGU01000019">
    <property type="protein sequence ID" value="GAV99774.1"/>
    <property type="molecule type" value="Genomic_DNA"/>
</dbReference>
<keyword evidence="3" id="KW-1185">Reference proteome</keyword>
<feature type="region of interest" description="Disordered" evidence="1">
    <location>
        <begin position="83"/>
        <end position="141"/>
    </location>
</feature>
<evidence type="ECO:0000256" key="1">
    <source>
        <dbReference type="SAM" id="MobiDB-lite"/>
    </source>
</evidence>
<feature type="compositionally biased region" description="Polar residues" evidence="1">
    <location>
        <begin position="122"/>
        <end position="137"/>
    </location>
</feature>
<feature type="compositionally biased region" description="Low complexity" evidence="1">
    <location>
        <begin position="27"/>
        <end position="44"/>
    </location>
</feature>
<reference evidence="2 3" key="1">
    <citation type="submission" date="2016-08" db="EMBL/GenBank/DDBJ databases">
        <authorList>
            <consortium name="Lentinula edodes genome sequencing consortium"/>
            <person name="Sakamoto Y."/>
            <person name="Nakade K."/>
            <person name="Sato S."/>
            <person name="Yoshida Y."/>
            <person name="Miyazaki K."/>
            <person name="Natsume S."/>
            <person name="Konno N."/>
        </authorList>
    </citation>
    <scope>NUCLEOTIDE SEQUENCE [LARGE SCALE GENOMIC DNA]</scope>
    <source>
        <strain evidence="2 3">NBRC 111202</strain>
    </source>
</reference>
<protein>
    <submittedName>
        <fullName evidence="2">Uncharacterized protein</fullName>
    </submittedName>
</protein>
<feature type="region of interest" description="Disordered" evidence="1">
    <location>
        <begin position="22"/>
        <end position="50"/>
    </location>
</feature>
<evidence type="ECO:0000313" key="3">
    <source>
        <dbReference type="Proteomes" id="UP000188533"/>
    </source>
</evidence>
<name>A0A1Q3DXP4_LENED</name>
<evidence type="ECO:0000313" key="2">
    <source>
        <dbReference type="EMBL" id="GAV99774.1"/>
    </source>
</evidence>
<organism evidence="2 3">
    <name type="scientific">Lentinula edodes</name>
    <name type="common">Shiitake mushroom</name>
    <name type="synonym">Lentinus edodes</name>
    <dbReference type="NCBI Taxonomy" id="5353"/>
    <lineage>
        <taxon>Eukaryota</taxon>
        <taxon>Fungi</taxon>
        <taxon>Dikarya</taxon>
        <taxon>Basidiomycota</taxon>
        <taxon>Agaricomycotina</taxon>
        <taxon>Agaricomycetes</taxon>
        <taxon>Agaricomycetidae</taxon>
        <taxon>Agaricales</taxon>
        <taxon>Marasmiineae</taxon>
        <taxon>Omphalotaceae</taxon>
        <taxon>Lentinula</taxon>
    </lineage>
</organism>